<dbReference type="Proteomes" id="UP000828390">
    <property type="component" value="Unassembled WGS sequence"/>
</dbReference>
<reference evidence="1" key="2">
    <citation type="submission" date="2020-11" db="EMBL/GenBank/DDBJ databases">
        <authorList>
            <person name="McCartney M.A."/>
            <person name="Auch B."/>
            <person name="Kono T."/>
            <person name="Mallez S."/>
            <person name="Becker A."/>
            <person name="Gohl D.M."/>
            <person name="Silverstein K.A.T."/>
            <person name="Koren S."/>
            <person name="Bechman K.B."/>
            <person name="Herman A."/>
            <person name="Abrahante J.E."/>
            <person name="Garbe J."/>
        </authorList>
    </citation>
    <scope>NUCLEOTIDE SEQUENCE</scope>
    <source>
        <strain evidence="1">Duluth1</strain>
        <tissue evidence="1">Whole animal</tissue>
    </source>
</reference>
<sequence>MFKVEKVLAEEAPLQNDCQPCSQSMKGPRDMLPGKCHRDLWEVVHELPDVARLRVFHLP</sequence>
<gene>
    <name evidence="1" type="ORF">DPMN_127307</name>
</gene>
<proteinExistence type="predicted"/>
<evidence type="ECO:0000313" key="2">
    <source>
        <dbReference type="Proteomes" id="UP000828390"/>
    </source>
</evidence>
<dbReference type="EMBL" id="JAIWYP010000005">
    <property type="protein sequence ID" value="KAH3825432.1"/>
    <property type="molecule type" value="Genomic_DNA"/>
</dbReference>
<keyword evidence="2" id="KW-1185">Reference proteome</keyword>
<comment type="caution">
    <text evidence="1">The sequence shown here is derived from an EMBL/GenBank/DDBJ whole genome shotgun (WGS) entry which is preliminary data.</text>
</comment>
<accession>A0A9D4GYZ8</accession>
<name>A0A9D4GYZ8_DREPO</name>
<dbReference type="AlphaFoldDB" id="A0A9D4GYZ8"/>
<reference evidence="1" key="1">
    <citation type="journal article" date="2019" name="bioRxiv">
        <title>The Genome of the Zebra Mussel, Dreissena polymorpha: A Resource for Invasive Species Research.</title>
        <authorList>
            <person name="McCartney M.A."/>
            <person name="Auch B."/>
            <person name="Kono T."/>
            <person name="Mallez S."/>
            <person name="Zhang Y."/>
            <person name="Obille A."/>
            <person name="Becker A."/>
            <person name="Abrahante J.E."/>
            <person name="Garbe J."/>
            <person name="Badalamenti J.P."/>
            <person name="Herman A."/>
            <person name="Mangelson H."/>
            <person name="Liachko I."/>
            <person name="Sullivan S."/>
            <person name="Sone E.D."/>
            <person name="Koren S."/>
            <person name="Silverstein K.A.T."/>
            <person name="Beckman K.B."/>
            <person name="Gohl D.M."/>
        </authorList>
    </citation>
    <scope>NUCLEOTIDE SEQUENCE</scope>
    <source>
        <strain evidence="1">Duluth1</strain>
        <tissue evidence="1">Whole animal</tissue>
    </source>
</reference>
<evidence type="ECO:0000313" key="1">
    <source>
        <dbReference type="EMBL" id="KAH3825432.1"/>
    </source>
</evidence>
<organism evidence="1 2">
    <name type="scientific">Dreissena polymorpha</name>
    <name type="common">Zebra mussel</name>
    <name type="synonym">Mytilus polymorpha</name>
    <dbReference type="NCBI Taxonomy" id="45954"/>
    <lineage>
        <taxon>Eukaryota</taxon>
        <taxon>Metazoa</taxon>
        <taxon>Spiralia</taxon>
        <taxon>Lophotrochozoa</taxon>
        <taxon>Mollusca</taxon>
        <taxon>Bivalvia</taxon>
        <taxon>Autobranchia</taxon>
        <taxon>Heteroconchia</taxon>
        <taxon>Euheterodonta</taxon>
        <taxon>Imparidentia</taxon>
        <taxon>Neoheterodontei</taxon>
        <taxon>Myida</taxon>
        <taxon>Dreissenoidea</taxon>
        <taxon>Dreissenidae</taxon>
        <taxon>Dreissena</taxon>
    </lineage>
</organism>
<protein>
    <submittedName>
        <fullName evidence="1">Uncharacterized protein</fullName>
    </submittedName>
</protein>